<feature type="transmembrane region" description="Helical" evidence="1">
    <location>
        <begin position="39"/>
        <end position="61"/>
    </location>
</feature>
<evidence type="ECO:0000313" key="2">
    <source>
        <dbReference type="EMBL" id="QSG03754.1"/>
    </source>
</evidence>
<keyword evidence="1" id="KW-0472">Membrane</keyword>
<sequence>MLARLVEGLARLYPAPVSTSEELRRSLSFLDEPVAPETVIRAGFGAALVLACLLMPVGIVFTDVPVSVVVFGSATAALVCTHLIHSGPELLASARRSLALGAAPGIVGRAVLRMRITPTTESAASFAASAGDGPLAESLSEHVRRARGRSDSGFESFAAEWDDWFPELGRAVTLVGTAADAQPEERPRSLDRALRTVLDGTRDRMAAFANEIQGPATGLYAFGVLLPLALIAVLPAAATAGVPVTQTMLVVVYCLILPGVVLLGSVWLLLRRPVAFPPPTVDRSHPDIDGEWWKPAFVALGTCLGIATVGTALLPAWSVPLAAIATGVGVGLFAWFRPVVRVRNHARAVEAGLVDALYLIGREVGTGTAVETAIGRTGDRLDDETGDVLSEAVRRQRQLRIDVRTAFLGEHGAVAEIPSPRVQSTATLLALAAREGRPTGSAIVSMASHLEELRTVETDAKRQLGRITGTLRSTATIFGPLVAGITVSLAGEMGRLDATSTETAAVPVSVLGPIVGTYVVLLTLILTSLAVGLENGLDRPLVGYRVGGALVCSVWVFMAAYIAGGLFV</sequence>
<feature type="transmembrane region" description="Helical" evidence="1">
    <location>
        <begin position="316"/>
        <end position="336"/>
    </location>
</feature>
<protein>
    <submittedName>
        <fullName evidence="2">Pilus assembly protein TadC</fullName>
    </submittedName>
</protein>
<evidence type="ECO:0000256" key="1">
    <source>
        <dbReference type="SAM" id="Phobius"/>
    </source>
</evidence>
<keyword evidence="1" id="KW-1133">Transmembrane helix</keyword>
<feature type="transmembrane region" description="Helical" evidence="1">
    <location>
        <begin position="250"/>
        <end position="270"/>
    </location>
</feature>
<keyword evidence="3" id="KW-1185">Reference proteome</keyword>
<dbReference type="KEGG" id="hara:AArcS_2558"/>
<reference evidence="2" key="1">
    <citation type="submission" date="2020-11" db="EMBL/GenBank/DDBJ databases">
        <title>Carbohydrate-dependent, anaerobic sulfur respiration: A novel catabolism in halophilic archaea.</title>
        <authorList>
            <person name="Sorokin D.Y."/>
            <person name="Messina E."/>
            <person name="Smedile F."/>
            <person name="La Cono V."/>
            <person name="Hallsworth J.E."/>
            <person name="Yakimov M.M."/>
        </authorList>
    </citation>
    <scope>NUCLEOTIDE SEQUENCE</scope>
    <source>
        <strain evidence="2">AArc-S</strain>
    </source>
</reference>
<proteinExistence type="predicted"/>
<dbReference type="AlphaFoldDB" id="A0A897MT93"/>
<dbReference type="EMBL" id="CP064786">
    <property type="protein sequence ID" value="QSG03754.1"/>
    <property type="molecule type" value="Genomic_DNA"/>
</dbReference>
<feature type="transmembrane region" description="Helical" evidence="1">
    <location>
        <begin position="471"/>
        <end position="490"/>
    </location>
</feature>
<name>A0A897MT93_9EURY</name>
<feature type="transmembrane region" description="Helical" evidence="1">
    <location>
        <begin position="544"/>
        <end position="567"/>
    </location>
</feature>
<accession>A0A897MT93</accession>
<dbReference type="Proteomes" id="UP000663586">
    <property type="component" value="Chromosome"/>
</dbReference>
<organism evidence="2 3">
    <name type="scientific">Natranaeroarchaeum sulfidigenes</name>
    <dbReference type="NCBI Taxonomy" id="2784880"/>
    <lineage>
        <taxon>Archaea</taxon>
        <taxon>Methanobacteriati</taxon>
        <taxon>Methanobacteriota</taxon>
        <taxon>Stenosarchaea group</taxon>
        <taxon>Halobacteria</taxon>
        <taxon>Halobacteriales</taxon>
        <taxon>Natronoarchaeaceae</taxon>
        <taxon>Natranaeroarchaeum</taxon>
    </lineage>
</organism>
<feature type="transmembrane region" description="Helical" evidence="1">
    <location>
        <begin position="219"/>
        <end position="238"/>
    </location>
</feature>
<feature type="transmembrane region" description="Helical" evidence="1">
    <location>
        <begin position="291"/>
        <end position="310"/>
    </location>
</feature>
<dbReference type="GeneID" id="70685940"/>
<keyword evidence="1" id="KW-0812">Transmembrane</keyword>
<feature type="transmembrane region" description="Helical" evidence="1">
    <location>
        <begin position="510"/>
        <end position="532"/>
    </location>
</feature>
<dbReference type="RefSeq" id="WP_238477799.1">
    <property type="nucleotide sequence ID" value="NZ_CP064786.1"/>
</dbReference>
<gene>
    <name evidence="2" type="primary">tadC3</name>
    <name evidence="2" type="ORF">AArcS_2558</name>
</gene>
<evidence type="ECO:0000313" key="3">
    <source>
        <dbReference type="Proteomes" id="UP000663586"/>
    </source>
</evidence>